<dbReference type="EMBL" id="CAEFZW010000013">
    <property type="protein sequence ID" value="CAB4257007.1"/>
    <property type="molecule type" value="Genomic_DNA"/>
</dbReference>
<feature type="binding site" evidence="14">
    <location>
        <begin position="392"/>
        <end position="393"/>
    </location>
    <ligand>
        <name>IMP</name>
        <dbReference type="ChEBI" id="CHEBI:58053"/>
    </ligand>
</feature>
<comment type="pathway">
    <text evidence="14 20">Purine metabolism; XMP biosynthesis via de novo pathway; XMP from IMP: step 1/1.</text>
</comment>
<evidence type="ECO:0000256" key="19">
    <source>
        <dbReference type="RuleBase" id="RU003927"/>
    </source>
</evidence>
<evidence type="ECO:0000256" key="18">
    <source>
        <dbReference type="PROSITE-ProRule" id="PRU00703"/>
    </source>
</evidence>
<organism evidence="22 23">
    <name type="scientific">Maudiozyma barnettii</name>
    <dbReference type="NCBI Taxonomy" id="61262"/>
    <lineage>
        <taxon>Eukaryota</taxon>
        <taxon>Fungi</taxon>
        <taxon>Dikarya</taxon>
        <taxon>Ascomycota</taxon>
        <taxon>Saccharomycotina</taxon>
        <taxon>Saccharomycetes</taxon>
        <taxon>Saccharomycetales</taxon>
        <taxon>Saccharomycetaceae</taxon>
        <taxon>Maudiozyma</taxon>
    </lineage>
</organism>
<evidence type="ECO:0000259" key="21">
    <source>
        <dbReference type="PROSITE" id="PS51371"/>
    </source>
</evidence>
<dbReference type="RefSeq" id="XP_041408851.1">
    <property type="nucleotide sequence ID" value="XM_041552917.1"/>
</dbReference>
<dbReference type="Gene3D" id="3.20.20.70">
    <property type="entry name" value="Aldolase class I"/>
    <property type="match status" value="1"/>
</dbReference>
<evidence type="ECO:0000256" key="11">
    <source>
        <dbReference type="ARBA" id="ARBA00023122"/>
    </source>
</evidence>
<dbReference type="GO" id="GO:0005737">
    <property type="term" value="C:cytoplasm"/>
    <property type="evidence" value="ECO:0007669"/>
    <property type="project" value="UniProtKB-SubCell"/>
</dbReference>
<dbReference type="SUPFAM" id="SSF51412">
    <property type="entry name" value="Inosine monophosphate dehydrogenase (IMPDH)"/>
    <property type="match status" value="1"/>
</dbReference>
<evidence type="ECO:0000256" key="8">
    <source>
        <dbReference type="ARBA" id="ARBA00022958"/>
    </source>
</evidence>
<dbReference type="InterPro" id="IPR046342">
    <property type="entry name" value="CBS_dom_sf"/>
</dbReference>
<feature type="domain" description="CBS" evidence="21">
    <location>
        <begin position="185"/>
        <end position="241"/>
    </location>
</feature>
<evidence type="ECO:0000256" key="6">
    <source>
        <dbReference type="ARBA" id="ARBA00022749"/>
    </source>
</evidence>
<protein>
    <recommendedName>
        <fullName evidence="14 20">Inosine-5'-monophosphate dehydrogenase</fullName>
        <shortName evidence="14">IMP dehydrogenase</shortName>
        <shortName evidence="14">IMPD</shortName>
        <shortName evidence="14">IMPDH</shortName>
        <ecNumber evidence="14 20">1.1.1.205</ecNumber>
    </recommendedName>
</protein>
<evidence type="ECO:0000256" key="2">
    <source>
        <dbReference type="ARBA" id="ARBA00004496"/>
    </source>
</evidence>
<dbReference type="InterPro" id="IPR005990">
    <property type="entry name" value="IMP_DH"/>
</dbReference>
<dbReference type="Proteomes" id="UP000644660">
    <property type="component" value="Unassembled WGS sequence"/>
</dbReference>
<dbReference type="UniPathway" id="UPA00601">
    <property type="reaction ID" value="UER00295"/>
</dbReference>
<feature type="binding site" evidence="14 16">
    <location>
        <begin position="279"/>
        <end position="281"/>
    </location>
    <ligand>
        <name>NAD(+)</name>
        <dbReference type="ChEBI" id="CHEBI:57540"/>
    </ligand>
</feature>
<dbReference type="SMART" id="SM01240">
    <property type="entry name" value="IMPDH"/>
    <property type="match status" value="1"/>
</dbReference>
<dbReference type="PANTHER" id="PTHR11911:SF111">
    <property type="entry name" value="INOSINE-5'-MONOPHOSPHATE DEHYDROGENASE"/>
    <property type="match status" value="1"/>
</dbReference>
<dbReference type="SMART" id="SM00116">
    <property type="entry name" value="CBS"/>
    <property type="match status" value="2"/>
</dbReference>
<evidence type="ECO:0000256" key="15">
    <source>
        <dbReference type="PIRSR" id="PIRSR000130-1"/>
    </source>
</evidence>
<keyword evidence="8 14" id="KW-0630">Potassium</keyword>
<dbReference type="InterPro" id="IPR001093">
    <property type="entry name" value="IMP_DH_GMPRt"/>
</dbReference>
<dbReference type="PIRSF" id="PIRSF000130">
    <property type="entry name" value="IMPDH"/>
    <property type="match status" value="1"/>
</dbReference>
<dbReference type="SUPFAM" id="SSF54631">
    <property type="entry name" value="CBS-domain pair"/>
    <property type="match status" value="1"/>
</dbReference>
<feature type="binding site" evidence="14">
    <location>
        <position position="334"/>
    </location>
    <ligand>
        <name>IMP</name>
        <dbReference type="ChEBI" id="CHEBI:58053"/>
    </ligand>
</feature>
<dbReference type="Pfam" id="PF00478">
    <property type="entry name" value="IMPDH"/>
    <property type="match status" value="1"/>
</dbReference>
<feature type="active site" description="Proton acceptor" evidence="14 15">
    <location>
        <position position="438"/>
    </location>
</feature>
<evidence type="ECO:0000256" key="7">
    <source>
        <dbReference type="ARBA" id="ARBA00022755"/>
    </source>
</evidence>
<dbReference type="InterPro" id="IPR013785">
    <property type="entry name" value="Aldolase_TIM"/>
</dbReference>
<comment type="function">
    <text evidence="14">Catalyzes the conversion of inosine 5'-phosphate (IMP) to xanthosine 5'-phosphate (XMP), the first committed and rate-limiting step in the de novo synthesis of guanine nucleotides, and therefore plays an important role in the regulation of cell growth.</text>
</comment>
<dbReference type="InterPro" id="IPR000644">
    <property type="entry name" value="CBS_dom"/>
</dbReference>
<evidence type="ECO:0000256" key="20">
    <source>
        <dbReference type="RuleBase" id="RU003928"/>
    </source>
</evidence>
<dbReference type="InterPro" id="IPR015875">
    <property type="entry name" value="IMP_DH/GMP_Rdtase_CS"/>
</dbReference>
<dbReference type="GO" id="GO:0006183">
    <property type="term" value="P:GTP biosynthetic process"/>
    <property type="evidence" value="ECO:0007669"/>
    <property type="project" value="TreeGrafter"/>
</dbReference>
<feature type="binding site" description="in other chain" evidence="14 17">
    <location>
        <position position="336"/>
    </location>
    <ligand>
        <name>K(+)</name>
        <dbReference type="ChEBI" id="CHEBI:29103"/>
        <note>ligand shared between two tetrameric partners</note>
    </ligand>
</feature>
<keyword evidence="7 14" id="KW-0658">Purine biosynthesis</keyword>
<feature type="binding site" evidence="14 16">
    <location>
        <begin position="329"/>
        <end position="331"/>
    </location>
    <ligand>
        <name>NAD(+)</name>
        <dbReference type="ChEBI" id="CHEBI:57540"/>
    </ligand>
</feature>
<evidence type="ECO:0000256" key="13">
    <source>
        <dbReference type="ARBA" id="ARBA00062187"/>
    </source>
</evidence>
<dbReference type="PANTHER" id="PTHR11911">
    <property type="entry name" value="INOSINE-5-MONOPHOSPHATE DEHYDROGENASE RELATED"/>
    <property type="match status" value="1"/>
</dbReference>
<comment type="catalytic activity">
    <reaction evidence="12 14 20">
        <text>IMP + NAD(+) + H2O = XMP + NADH + H(+)</text>
        <dbReference type="Rhea" id="RHEA:11708"/>
        <dbReference type="ChEBI" id="CHEBI:15377"/>
        <dbReference type="ChEBI" id="CHEBI:15378"/>
        <dbReference type="ChEBI" id="CHEBI:57464"/>
        <dbReference type="ChEBI" id="CHEBI:57540"/>
        <dbReference type="ChEBI" id="CHEBI:57945"/>
        <dbReference type="ChEBI" id="CHEBI:58053"/>
        <dbReference type="EC" id="1.1.1.205"/>
    </reaction>
</comment>
<evidence type="ECO:0000313" key="23">
    <source>
        <dbReference type="Proteomes" id="UP000644660"/>
    </source>
</evidence>
<comment type="caution">
    <text evidence="22">The sequence shown here is derived from an EMBL/GenBank/DDBJ whole genome shotgun (WGS) entry which is preliminary data.</text>
</comment>
<dbReference type="GO" id="GO:0006177">
    <property type="term" value="P:GMP biosynthetic process"/>
    <property type="evidence" value="ECO:0007669"/>
    <property type="project" value="UniProtKB-UniRule"/>
</dbReference>
<name>A0A8H2VKC4_9SACH</name>
<keyword evidence="23" id="KW-1185">Reference proteome</keyword>
<evidence type="ECO:0000256" key="14">
    <source>
        <dbReference type="HAMAP-Rule" id="MF_03156"/>
    </source>
</evidence>
<evidence type="ECO:0000256" key="5">
    <source>
        <dbReference type="ARBA" id="ARBA00022723"/>
    </source>
</evidence>
<comment type="cofactor">
    <cofactor evidence="1 14">
        <name>K(+)</name>
        <dbReference type="ChEBI" id="CHEBI:29103"/>
    </cofactor>
</comment>
<feature type="binding site" evidence="14">
    <location>
        <begin position="416"/>
        <end position="420"/>
    </location>
    <ligand>
        <name>IMP</name>
        <dbReference type="ChEBI" id="CHEBI:58053"/>
    </ligand>
</feature>
<evidence type="ECO:0000256" key="12">
    <source>
        <dbReference type="ARBA" id="ARBA00048028"/>
    </source>
</evidence>
<feature type="binding site" description="in other chain" evidence="14 17">
    <location>
        <position position="331"/>
    </location>
    <ligand>
        <name>K(+)</name>
        <dbReference type="ChEBI" id="CHEBI:29103"/>
        <note>ligand shared between two tetrameric partners</note>
    </ligand>
</feature>
<evidence type="ECO:0000256" key="1">
    <source>
        <dbReference type="ARBA" id="ARBA00001958"/>
    </source>
</evidence>
<comment type="subcellular location">
    <subcellularLocation>
        <location evidence="2 14">Cytoplasm</location>
    </subcellularLocation>
</comment>
<dbReference type="GO" id="GO:0046872">
    <property type="term" value="F:metal ion binding"/>
    <property type="evidence" value="ECO:0007669"/>
    <property type="project" value="UniProtKB-UniRule"/>
</dbReference>
<feature type="domain" description="CBS" evidence="21">
    <location>
        <begin position="122"/>
        <end position="181"/>
    </location>
</feature>
<dbReference type="CDD" id="cd04601">
    <property type="entry name" value="CBS_pair_IMPDH"/>
    <property type="match status" value="1"/>
</dbReference>
<dbReference type="CDD" id="cd00381">
    <property type="entry name" value="IMPDH"/>
    <property type="match status" value="1"/>
</dbReference>
<comment type="activity regulation">
    <text evidence="14">Mycophenolic acid (MPA) is a non-competitive inhibitor that prevents formation of the closed enzyme conformation by binding to the same site as the amobile flap. In contrast, mizoribine monophosphate (MZP) is a competitive inhibitor that induces the closed conformation. MPA is a potent inhibitor of mammalian IMPDHs but a poor inhibitor of the bacterial enzymes. MZP is a more potent inhibitor of bacterial IMPDH.</text>
</comment>
<feature type="active site" description="Thioimidate intermediate" evidence="14 15">
    <location>
        <position position="336"/>
    </location>
</feature>
<keyword evidence="11 18" id="KW-0129">CBS domain</keyword>
<dbReference type="HAMAP" id="MF_01964">
    <property type="entry name" value="IMPDH"/>
    <property type="match status" value="1"/>
</dbReference>
<evidence type="ECO:0000256" key="4">
    <source>
        <dbReference type="ARBA" id="ARBA00022490"/>
    </source>
</evidence>
<comment type="subunit">
    <text evidence="13">Homotetramer. Seems to be able to form heterotetramers composed from more than 1 of the 3 IMPDH gene products (IMD2-4).</text>
</comment>
<evidence type="ECO:0000256" key="16">
    <source>
        <dbReference type="PIRSR" id="PIRSR000130-3"/>
    </source>
</evidence>
<comment type="caution">
    <text evidence="14">Lacks conserved residue(s) required for the propagation of feature annotation.</text>
</comment>
<dbReference type="GeneID" id="64860115"/>
<dbReference type="OrthoDB" id="416622at2759"/>
<dbReference type="PROSITE" id="PS00487">
    <property type="entry name" value="IMP_DH_GMP_RED"/>
    <property type="match status" value="1"/>
</dbReference>
<keyword evidence="5 14" id="KW-0479">Metal-binding</keyword>
<dbReference type="AlphaFoldDB" id="A0A8H2VKC4"/>
<comment type="similarity">
    <text evidence="3 14 19">Belongs to the IMPDH/GMPR family.</text>
</comment>
<evidence type="ECO:0000256" key="10">
    <source>
        <dbReference type="ARBA" id="ARBA00023027"/>
    </source>
</evidence>
<evidence type="ECO:0000256" key="3">
    <source>
        <dbReference type="ARBA" id="ARBA00005502"/>
    </source>
</evidence>
<feature type="binding site" description="in other chain" evidence="14 17">
    <location>
        <position position="333"/>
    </location>
    <ligand>
        <name>K(+)</name>
        <dbReference type="ChEBI" id="CHEBI:29103"/>
        <note>ligand shared between two tetrameric partners</note>
    </ligand>
</feature>
<feature type="binding site" evidence="14">
    <location>
        <position position="505"/>
    </location>
    <ligand>
        <name>K(+)</name>
        <dbReference type="ChEBI" id="CHEBI:29103"/>
        <note>ligand shared between two tetrameric partners</note>
    </ligand>
</feature>
<feature type="binding site" evidence="14">
    <location>
        <position position="450"/>
    </location>
    <ligand>
        <name>IMP</name>
        <dbReference type="ChEBI" id="CHEBI:58053"/>
    </ligand>
</feature>
<gene>
    <name evidence="22" type="ORF">KABA2_13S00924</name>
</gene>
<evidence type="ECO:0000313" key="22">
    <source>
        <dbReference type="EMBL" id="CAB4257007.1"/>
    </source>
</evidence>
<sequence>MVAAKRDYTTALGYLNELKNRDGLSVEDLMDSKIRGGLTYNDFLILPGYVGFPSSVVELKTKLTKKISLHTPFVSSPMDTVTESEMAIYMALLGGIGTIHHNCSPEEQAAMVKKVKTYENGFINSPVVVTPTTTIGEVKQMKEQLGFSGFPVTEGGKFPGKLLGLVTSRDVQFVEDESLPVSEVMTKDPLSAKQGLTLLEGNEILKKTKKGKLLIVDEEKNLVSMISRTDLMKNQNFPLASKSATTKQLLCGAAIGTLPNDRKRLTLLVEAGLDVVTIDSSQGNSMYQIDMLKWVKKTYPDLEVIAGNVVTREQAANLIASGCDGLRIGMGSGSICITQEVMASGRPQATAVYNVCKFANEFGVPCMADGGVQNIGHIIKALALGASTVMMGGMLAGTNESPGEYFYRDGKRLKVYRGMGSIDAMQQTGKNGNASTSRYFSESDKVLVAQGVSGAVVDKGSIQKFIPYLYNGLQHSCQDIGTPSLDALKEAVNAGKVRFEFRTASAQMEGGINNLHSYEKRLHN</sequence>
<dbReference type="GO" id="GO:0003938">
    <property type="term" value="F:IMP dehydrogenase activity"/>
    <property type="evidence" value="ECO:0007669"/>
    <property type="project" value="UniProtKB-UniRule"/>
</dbReference>
<dbReference type="GO" id="GO:0000166">
    <property type="term" value="F:nucleotide binding"/>
    <property type="evidence" value="ECO:0007669"/>
    <property type="project" value="UniProtKB-UniRule"/>
</dbReference>
<keyword evidence="9 14" id="KW-0560">Oxidoreductase</keyword>
<reference evidence="22 23" key="1">
    <citation type="submission" date="2020-05" db="EMBL/GenBank/DDBJ databases">
        <authorList>
            <person name="Casaregola S."/>
            <person name="Devillers H."/>
            <person name="Grondin C."/>
        </authorList>
    </citation>
    <scope>NUCLEOTIDE SEQUENCE [LARGE SCALE GENOMIC DNA]</scope>
    <source>
        <strain evidence="22 23">CLIB 1767</strain>
    </source>
</reference>
<dbReference type="PROSITE" id="PS51371">
    <property type="entry name" value="CBS"/>
    <property type="match status" value="2"/>
</dbReference>
<accession>A0A8H2VKC4</accession>
<evidence type="ECO:0000256" key="17">
    <source>
        <dbReference type="PIRSR" id="PIRSR000130-4"/>
    </source>
</evidence>
<dbReference type="NCBIfam" id="TIGR01302">
    <property type="entry name" value="IMP_dehydrog"/>
    <property type="match status" value="1"/>
</dbReference>
<evidence type="ECO:0000256" key="9">
    <source>
        <dbReference type="ARBA" id="ARBA00023002"/>
    </source>
</evidence>
<proteinExistence type="inferred from homology"/>
<dbReference type="Pfam" id="PF00571">
    <property type="entry name" value="CBS"/>
    <property type="match status" value="2"/>
</dbReference>
<keyword evidence="4 14" id="KW-0963">Cytoplasm</keyword>
<keyword evidence="10 14" id="KW-0520">NAD</keyword>
<dbReference type="FunFam" id="3.20.20.70:FF:000007">
    <property type="entry name" value="Chromosome 19 SCAF14664, whole genome shotgun sequence"/>
    <property type="match status" value="1"/>
</dbReference>
<keyword evidence="6 14" id="KW-0332">GMP biosynthesis</keyword>
<dbReference type="EC" id="1.1.1.205" evidence="14 20"/>
<feature type="binding site" evidence="14">
    <location>
        <begin position="369"/>
        <end position="371"/>
    </location>
    <ligand>
        <name>IMP</name>
        <dbReference type="ChEBI" id="CHEBI:58053"/>
    </ligand>
</feature>